<dbReference type="Proteomes" id="UP000034013">
    <property type="component" value="Unassembled WGS sequence"/>
</dbReference>
<organism evidence="1 2">
    <name type="scientific">Candidatus Woesebacteria bacterium GW2011_GWA2_40_7</name>
    <dbReference type="NCBI Taxonomy" id="1618562"/>
    <lineage>
        <taxon>Bacteria</taxon>
        <taxon>Candidatus Woeseibacteriota</taxon>
    </lineage>
</organism>
<accession>A0A0G0T5Y9</accession>
<dbReference type="AlphaFoldDB" id="A0A0G0T5Y9"/>
<gene>
    <name evidence="1" type="ORF">UU16_C0040G0007</name>
</gene>
<name>A0A0G0T5Y9_9BACT</name>
<evidence type="ECO:0000313" key="2">
    <source>
        <dbReference type="Proteomes" id="UP000034013"/>
    </source>
</evidence>
<protein>
    <submittedName>
        <fullName evidence="1">Uncharacterized protein</fullName>
    </submittedName>
</protein>
<evidence type="ECO:0000313" key="1">
    <source>
        <dbReference type="EMBL" id="KKR72419.1"/>
    </source>
</evidence>
<sequence length="92" mass="10247">MLLNQLNGPIRYACKHSTTSLESQVIGYFEGIFWSNSGGPLRLVSFVAHRVRVCLVTRNVIVHLQDLEGCKLQTVQVFCRQSADGDIAVDIL</sequence>
<reference evidence="1 2" key="1">
    <citation type="journal article" date="2015" name="Nature">
        <title>rRNA introns, odd ribosomes, and small enigmatic genomes across a large radiation of phyla.</title>
        <authorList>
            <person name="Brown C.T."/>
            <person name="Hug L.A."/>
            <person name="Thomas B.C."/>
            <person name="Sharon I."/>
            <person name="Castelle C.J."/>
            <person name="Singh A."/>
            <person name="Wilkins M.J."/>
            <person name="Williams K.H."/>
            <person name="Banfield J.F."/>
        </authorList>
    </citation>
    <scope>NUCLEOTIDE SEQUENCE [LARGE SCALE GENOMIC DNA]</scope>
</reference>
<proteinExistence type="predicted"/>
<comment type="caution">
    <text evidence="1">The sequence shown here is derived from an EMBL/GenBank/DDBJ whole genome shotgun (WGS) entry which is preliminary data.</text>
</comment>
<dbReference type="EMBL" id="LBZO01000040">
    <property type="protein sequence ID" value="KKR72419.1"/>
    <property type="molecule type" value="Genomic_DNA"/>
</dbReference>